<dbReference type="InterPro" id="IPR036249">
    <property type="entry name" value="Thioredoxin-like_sf"/>
</dbReference>
<dbReference type="InterPro" id="IPR002109">
    <property type="entry name" value="Glutaredoxin"/>
</dbReference>
<dbReference type="InterPro" id="IPR004045">
    <property type="entry name" value="Glutathione_S-Trfase_N"/>
</dbReference>
<evidence type="ECO:0000259" key="1">
    <source>
        <dbReference type="PROSITE" id="PS50404"/>
    </source>
</evidence>
<dbReference type="RefSeq" id="WP_301664041.1">
    <property type="nucleotide sequence ID" value="NZ_VCYH01000005.1"/>
</dbReference>
<evidence type="ECO:0000313" key="2">
    <source>
        <dbReference type="EMBL" id="MDN7024914.1"/>
    </source>
</evidence>
<dbReference type="CDD" id="cd02976">
    <property type="entry name" value="NrdH"/>
    <property type="match status" value="1"/>
</dbReference>
<feature type="domain" description="GST N-terminal" evidence="1">
    <location>
        <begin position="12"/>
        <end position="94"/>
    </location>
</feature>
<dbReference type="PROSITE" id="PS51354">
    <property type="entry name" value="GLUTAREDOXIN_2"/>
    <property type="match status" value="1"/>
</dbReference>
<dbReference type="Pfam" id="PF00462">
    <property type="entry name" value="Glutaredoxin"/>
    <property type="match status" value="1"/>
</dbReference>
<sequence>MDVVHVPGEDRGRVVLYALSTCGWCAKTKQLLTDLGVEFSYLYVDRVDPAEFDQALEEVERWNPRGSFPTLVINDEHVIVGFQEDAIREALHAK</sequence>
<gene>
    <name evidence="2" type="ORF">FGU65_08440</name>
</gene>
<name>A0ABT8MAJ1_9EURY</name>
<dbReference type="SUPFAM" id="SSF52833">
    <property type="entry name" value="Thioredoxin-like"/>
    <property type="match status" value="1"/>
</dbReference>
<evidence type="ECO:0000313" key="3">
    <source>
        <dbReference type="Proteomes" id="UP001168338"/>
    </source>
</evidence>
<organism evidence="2 3">
    <name type="scientific">Methanoculleus frigidifontis</name>
    <dbReference type="NCBI Taxonomy" id="2584085"/>
    <lineage>
        <taxon>Archaea</taxon>
        <taxon>Methanobacteriati</taxon>
        <taxon>Methanobacteriota</taxon>
        <taxon>Stenosarchaea group</taxon>
        <taxon>Methanomicrobia</taxon>
        <taxon>Methanomicrobiales</taxon>
        <taxon>Methanomicrobiaceae</taxon>
        <taxon>Methanoculleus</taxon>
    </lineage>
</organism>
<reference evidence="2" key="1">
    <citation type="submission" date="2019-05" db="EMBL/GenBank/DDBJ databases">
        <title>Methanoculleus sp. FWC-SCC1, a methanogenic archaeon isolated from deep marine cold seep.</title>
        <authorList>
            <person name="Chen Y.-W."/>
            <person name="Chen S.-C."/>
            <person name="Teng N.-H."/>
            <person name="Lai M.-C."/>
        </authorList>
    </citation>
    <scope>NUCLEOTIDE SEQUENCE</scope>
    <source>
        <strain evidence="2">FWC-SCC1</strain>
    </source>
</reference>
<dbReference type="Gene3D" id="3.40.30.10">
    <property type="entry name" value="Glutaredoxin"/>
    <property type="match status" value="1"/>
</dbReference>
<dbReference type="Proteomes" id="UP001168338">
    <property type="component" value="Unassembled WGS sequence"/>
</dbReference>
<dbReference type="EMBL" id="VCYH01000005">
    <property type="protein sequence ID" value="MDN7024914.1"/>
    <property type="molecule type" value="Genomic_DNA"/>
</dbReference>
<dbReference type="PROSITE" id="PS50404">
    <property type="entry name" value="GST_NTER"/>
    <property type="match status" value="1"/>
</dbReference>
<proteinExistence type="predicted"/>
<keyword evidence="3" id="KW-1185">Reference proteome</keyword>
<accession>A0ABT8MAJ1</accession>
<protein>
    <submittedName>
        <fullName evidence="2">Glutaredoxin family protein</fullName>
    </submittedName>
</protein>
<comment type="caution">
    <text evidence="2">The sequence shown here is derived from an EMBL/GenBank/DDBJ whole genome shotgun (WGS) entry which is preliminary data.</text>
</comment>